<dbReference type="EMBL" id="JH159151">
    <property type="protein sequence ID" value="EGZ27090.1"/>
    <property type="molecule type" value="Genomic_DNA"/>
</dbReference>
<feature type="non-terminal residue" evidence="1">
    <location>
        <position position="1"/>
    </location>
</feature>
<dbReference type="Proteomes" id="UP000002640">
    <property type="component" value="Unassembled WGS sequence"/>
</dbReference>
<name>G4YI79_PHYSP</name>
<organism evidence="1 2">
    <name type="scientific">Phytophthora sojae (strain P6497)</name>
    <name type="common">Soybean stem and root rot agent</name>
    <name type="synonym">Phytophthora megasperma f. sp. glycines</name>
    <dbReference type="NCBI Taxonomy" id="1094619"/>
    <lineage>
        <taxon>Eukaryota</taxon>
        <taxon>Sar</taxon>
        <taxon>Stramenopiles</taxon>
        <taxon>Oomycota</taxon>
        <taxon>Peronosporomycetes</taxon>
        <taxon>Peronosporales</taxon>
        <taxon>Peronosporaceae</taxon>
        <taxon>Phytophthora</taxon>
    </lineage>
</organism>
<keyword evidence="2" id="KW-1185">Reference proteome</keyword>
<dbReference type="RefSeq" id="XP_009514365.1">
    <property type="nucleotide sequence ID" value="XM_009516070.1"/>
</dbReference>
<protein>
    <submittedName>
        <fullName evidence="1">Uncharacterized protein</fullName>
    </submittedName>
</protein>
<sequence>KKAKTVWVKCAGEEKERASVMFLGDFTGTEITPSVVFKTKPSHIPERRQMNDECLHDFGITIRRKAHPAQVEKEFRYAVIKK</sequence>
<accession>G4YI79</accession>
<evidence type="ECO:0000313" key="1">
    <source>
        <dbReference type="EMBL" id="EGZ27090.1"/>
    </source>
</evidence>
<evidence type="ECO:0000313" key="2">
    <source>
        <dbReference type="Proteomes" id="UP000002640"/>
    </source>
</evidence>
<reference evidence="1 2" key="1">
    <citation type="journal article" date="2006" name="Science">
        <title>Phytophthora genome sequences uncover evolutionary origins and mechanisms of pathogenesis.</title>
        <authorList>
            <person name="Tyler B.M."/>
            <person name="Tripathy S."/>
            <person name="Zhang X."/>
            <person name="Dehal P."/>
            <person name="Jiang R.H."/>
            <person name="Aerts A."/>
            <person name="Arredondo F.D."/>
            <person name="Baxter L."/>
            <person name="Bensasson D."/>
            <person name="Beynon J.L."/>
            <person name="Chapman J."/>
            <person name="Damasceno C.M."/>
            <person name="Dorrance A.E."/>
            <person name="Dou D."/>
            <person name="Dickerman A.W."/>
            <person name="Dubchak I.L."/>
            <person name="Garbelotto M."/>
            <person name="Gijzen M."/>
            <person name="Gordon S.G."/>
            <person name="Govers F."/>
            <person name="Grunwald N.J."/>
            <person name="Huang W."/>
            <person name="Ivors K.L."/>
            <person name="Jones R.W."/>
            <person name="Kamoun S."/>
            <person name="Krampis K."/>
            <person name="Lamour K.H."/>
            <person name="Lee M.K."/>
            <person name="McDonald W.H."/>
            <person name="Medina M."/>
            <person name="Meijer H.J."/>
            <person name="Nordberg E.K."/>
            <person name="Maclean D.J."/>
            <person name="Ospina-Giraldo M.D."/>
            <person name="Morris P.F."/>
            <person name="Phuntumart V."/>
            <person name="Putnam N.H."/>
            <person name="Rash S."/>
            <person name="Rose J.K."/>
            <person name="Sakihama Y."/>
            <person name="Salamov A.A."/>
            <person name="Savidor A."/>
            <person name="Scheuring C.F."/>
            <person name="Smith B.M."/>
            <person name="Sobral B.W."/>
            <person name="Terry A."/>
            <person name="Torto-Alalibo T.A."/>
            <person name="Win J."/>
            <person name="Xu Z."/>
            <person name="Zhang H."/>
            <person name="Grigoriev I.V."/>
            <person name="Rokhsar D.S."/>
            <person name="Boore J.L."/>
        </authorList>
    </citation>
    <scope>NUCLEOTIDE SEQUENCE [LARGE SCALE GENOMIC DNA]</scope>
    <source>
        <strain evidence="1 2">P6497</strain>
    </source>
</reference>
<dbReference type="AlphaFoldDB" id="G4YI79"/>
<dbReference type="KEGG" id="psoj:PHYSODRAFT_467622"/>
<proteinExistence type="predicted"/>
<dbReference type="GeneID" id="20653583"/>
<dbReference type="InParanoid" id="G4YI79"/>
<gene>
    <name evidence="1" type="ORF">PHYSODRAFT_467622</name>
</gene>